<feature type="binding site" evidence="6">
    <location>
        <position position="232"/>
    </location>
    <ligand>
        <name>FMN</name>
        <dbReference type="ChEBI" id="CHEBI:58210"/>
    </ligand>
</feature>
<dbReference type="AlphaFoldDB" id="A0A5C6TUN6"/>
<proteinExistence type="inferred from homology"/>
<feature type="binding site" evidence="6">
    <location>
        <position position="254"/>
    </location>
    <ligand>
        <name>FMN</name>
        <dbReference type="ChEBI" id="CHEBI:58210"/>
    </ligand>
</feature>
<feature type="binding site" evidence="6">
    <location>
        <position position="272"/>
    </location>
    <ligand>
        <name>substrate</name>
    </ligand>
</feature>
<sequence length="365" mass="41686">MRGADERRRSGPGRCLPPGDAPRRRDGERHLDLRRRQADGHHRHRRLVGVDGPAEPARVHQPGRLAPRADGRHEPFLRQRPPRIAGGGRPPLRRSRPPCASLRLRRLGGGWRRPAAPSRRAGDDPVPPDRQPQLRHPFDLHRRRRGGAGARRHRSARLSRRRLPELRIVTATDPDALFDSWFAEARAAEPNDPDAMSLATATADGAPSVRMVLMKGHDKRGFVFYTNSLSRKGDELAANPRAALLFHWKSLRRQVRIEGPVAPVSDEEADAYFASRSRESQLGAWASDQSRPLASRTLFEARYEMTVLDHEGRDVPRPPHWKGYRVRPERFEFWTDRPHRLHERRLFVRDGEGGGEGWRESLLYP</sequence>
<dbReference type="Proteomes" id="UP000321249">
    <property type="component" value="Unassembled WGS sequence"/>
</dbReference>
<dbReference type="InterPro" id="IPR011576">
    <property type="entry name" value="Pyridox_Oxase_N"/>
</dbReference>
<dbReference type="InterPro" id="IPR000659">
    <property type="entry name" value="Pyridox_Oxase"/>
</dbReference>
<dbReference type="Pfam" id="PF01243">
    <property type="entry name" value="PNPOx_N"/>
    <property type="match status" value="1"/>
</dbReference>
<feature type="binding site" evidence="6">
    <location>
        <begin position="289"/>
        <end position="290"/>
    </location>
    <ligand>
        <name>FMN</name>
        <dbReference type="ChEBI" id="CHEBI:58210"/>
    </ligand>
</feature>
<evidence type="ECO:0000256" key="2">
    <source>
        <dbReference type="ARBA" id="ARBA00022630"/>
    </source>
</evidence>
<comment type="function">
    <text evidence="6">Catalyzes the oxidation of either pyridoxine 5'-phosphate (PNP) or pyridoxamine 5'-phosphate (PMP) into pyridoxal 5'-phosphate (PLP).</text>
</comment>
<organism evidence="10 11">
    <name type="scientific">Allosphingosinicella ginsenosidimutans</name>
    <dbReference type="NCBI Taxonomy" id="1176539"/>
    <lineage>
        <taxon>Bacteria</taxon>
        <taxon>Pseudomonadati</taxon>
        <taxon>Pseudomonadota</taxon>
        <taxon>Alphaproteobacteria</taxon>
        <taxon>Sphingomonadales</taxon>
        <taxon>Sphingomonadaceae</taxon>
        <taxon>Allosphingosinicella</taxon>
    </lineage>
</organism>
<name>A0A5C6TUN6_9SPHN</name>
<feature type="binding site" evidence="6">
    <location>
        <position position="215"/>
    </location>
    <ligand>
        <name>substrate</name>
    </ligand>
</feature>
<feature type="binding site" evidence="6">
    <location>
        <begin position="225"/>
        <end position="226"/>
    </location>
    <ligand>
        <name>FMN</name>
        <dbReference type="ChEBI" id="CHEBI:58210"/>
    </ligand>
</feature>
<keyword evidence="3 6" id="KW-0288">FMN</keyword>
<feature type="domain" description="Pyridoxamine 5'-phosphate oxidase N-terminal" evidence="8">
    <location>
        <begin position="185"/>
        <end position="304"/>
    </location>
</feature>
<comment type="cofactor">
    <cofactor evidence="6">
        <name>FMN</name>
        <dbReference type="ChEBI" id="CHEBI:58210"/>
    </cofactor>
    <text evidence="6">Binds 1 FMN per subunit.</text>
</comment>
<keyword evidence="5 6" id="KW-0664">Pyridoxine biosynthesis</keyword>
<dbReference type="EC" id="1.4.3.5" evidence="6"/>
<feature type="binding site" evidence="6">
    <location>
        <begin position="210"/>
        <end position="215"/>
    </location>
    <ligand>
        <name>FMN</name>
        <dbReference type="ChEBI" id="CHEBI:58210"/>
    </ligand>
</feature>
<feature type="binding site" evidence="6">
    <location>
        <position position="334"/>
    </location>
    <ligand>
        <name>FMN</name>
        <dbReference type="ChEBI" id="CHEBI:58210"/>
    </ligand>
</feature>
<feature type="compositionally biased region" description="Basic and acidic residues" evidence="7">
    <location>
        <begin position="67"/>
        <end position="77"/>
    </location>
</feature>
<evidence type="ECO:0000313" key="11">
    <source>
        <dbReference type="Proteomes" id="UP000321249"/>
    </source>
</evidence>
<keyword evidence="11" id="KW-1185">Reference proteome</keyword>
<dbReference type="PANTHER" id="PTHR10851:SF0">
    <property type="entry name" value="PYRIDOXINE-5'-PHOSPHATE OXIDASE"/>
    <property type="match status" value="1"/>
</dbReference>
<dbReference type="InterPro" id="IPR019576">
    <property type="entry name" value="Pyridoxamine_oxidase_dimer_C"/>
</dbReference>
<comment type="pathway">
    <text evidence="6">Cofactor metabolism; pyridoxal 5'-phosphate salvage; pyridoxal 5'-phosphate from pyridoxine 5'-phosphate: step 1/1.</text>
</comment>
<evidence type="ECO:0000259" key="9">
    <source>
        <dbReference type="Pfam" id="PF10590"/>
    </source>
</evidence>
<protein>
    <recommendedName>
        <fullName evidence="6">Pyridoxine/pyridoxamine 5'-phosphate oxidase</fullName>
        <ecNumber evidence="6">1.4.3.5</ecNumber>
    </recommendedName>
    <alternativeName>
        <fullName evidence="6">PNP/PMP oxidase</fullName>
        <shortName evidence="6">PNPOx</shortName>
    </alternativeName>
    <alternativeName>
        <fullName evidence="6">Pyridoxal 5'-phosphate synthase</fullName>
    </alternativeName>
</protein>
<feature type="binding site" evidence="6">
    <location>
        <position position="344"/>
    </location>
    <ligand>
        <name>FMN</name>
        <dbReference type="ChEBI" id="CHEBI:58210"/>
    </ligand>
</feature>
<comment type="pathway">
    <text evidence="6">Cofactor metabolism; pyridoxal 5'-phosphate salvage; pyridoxal 5'-phosphate from pyridoxamine 5'-phosphate: step 1/1.</text>
</comment>
<evidence type="ECO:0000313" key="10">
    <source>
        <dbReference type="EMBL" id="TXC63605.1"/>
    </source>
</evidence>
<keyword evidence="4 6" id="KW-0560">Oxidoreductase</keyword>
<comment type="subunit">
    <text evidence="6">Homodimer.</text>
</comment>
<dbReference type="SUPFAM" id="SSF50475">
    <property type="entry name" value="FMN-binding split barrel"/>
    <property type="match status" value="1"/>
</dbReference>
<keyword evidence="2 6" id="KW-0285">Flavoprotein</keyword>
<evidence type="ECO:0000256" key="7">
    <source>
        <dbReference type="SAM" id="MobiDB-lite"/>
    </source>
</evidence>
<evidence type="ECO:0000256" key="1">
    <source>
        <dbReference type="ARBA" id="ARBA00007301"/>
    </source>
</evidence>
<accession>A0A5C6TUN6</accession>
<comment type="catalytic activity">
    <reaction evidence="6">
        <text>pyridoxine 5'-phosphate + O2 = pyridoxal 5'-phosphate + H2O2</text>
        <dbReference type="Rhea" id="RHEA:15149"/>
        <dbReference type="ChEBI" id="CHEBI:15379"/>
        <dbReference type="ChEBI" id="CHEBI:16240"/>
        <dbReference type="ChEBI" id="CHEBI:58589"/>
        <dbReference type="ChEBI" id="CHEBI:597326"/>
        <dbReference type="EC" id="1.4.3.5"/>
    </reaction>
</comment>
<evidence type="ECO:0000256" key="3">
    <source>
        <dbReference type="ARBA" id="ARBA00022643"/>
    </source>
</evidence>
<feature type="compositionally biased region" description="Basic and acidic residues" evidence="7">
    <location>
        <begin position="21"/>
        <end position="40"/>
    </location>
</feature>
<evidence type="ECO:0000256" key="6">
    <source>
        <dbReference type="HAMAP-Rule" id="MF_01629"/>
    </source>
</evidence>
<dbReference type="GO" id="GO:0010181">
    <property type="term" value="F:FMN binding"/>
    <property type="evidence" value="ECO:0007669"/>
    <property type="project" value="UniProtKB-UniRule"/>
</dbReference>
<evidence type="ECO:0000259" key="8">
    <source>
        <dbReference type="Pfam" id="PF01243"/>
    </source>
</evidence>
<dbReference type="PANTHER" id="PTHR10851">
    <property type="entry name" value="PYRIDOXINE-5-PHOSPHATE OXIDASE"/>
    <property type="match status" value="1"/>
</dbReference>
<feature type="binding site" evidence="6">
    <location>
        <position position="280"/>
    </location>
    <ligand>
        <name>substrate</name>
    </ligand>
</feature>
<gene>
    <name evidence="6 10" type="primary">pdxH</name>
    <name evidence="10" type="ORF">FRZ32_07990</name>
</gene>
<dbReference type="NCBIfam" id="TIGR00558">
    <property type="entry name" value="pdxH"/>
    <property type="match status" value="1"/>
</dbReference>
<dbReference type="Pfam" id="PF10590">
    <property type="entry name" value="PNP_phzG_C"/>
    <property type="match status" value="1"/>
</dbReference>
<feature type="compositionally biased region" description="Basic residues" evidence="7">
    <location>
        <begin position="141"/>
        <end position="157"/>
    </location>
</feature>
<dbReference type="UniPathway" id="UPA01068">
    <property type="reaction ID" value="UER00304"/>
</dbReference>
<evidence type="ECO:0000256" key="5">
    <source>
        <dbReference type="ARBA" id="ARBA00023096"/>
    </source>
</evidence>
<comment type="catalytic activity">
    <reaction evidence="6">
        <text>pyridoxamine 5'-phosphate + O2 + H2O = pyridoxal 5'-phosphate + H2O2 + NH4(+)</text>
        <dbReference type="Rhea" id="RHEA:15817"/>
        <dbReference type="ChEBI" id="CHEBI:15377"/>
        <dbReference type="ChEBI" id="CHEBI:15379"/>
        <dbReference type="ChEBI" id="CHEBI:16240"/>
        <dbReference type="ChEBI" id="CHEBI:28938"/>
        <dbReference type="ChEBI" id="CHEBI:58451"/>
        <dbReference type="ChEBI" id="CHEBI:597326"/>
        <dbReference type="EC" id="1.4.3.5"/>
    </reaction>
</comment>
<dbReference type="OrthoDB" id="9780392at2"/>
<feature type="binding site" evidence="6">
    <location>
        <position position="276"/>
    </location>
    <ligand>
        <name>substrate</name>
    </ligand>
</feature>
<comment type="caution">
    <text evidence="10">The sequence shown here is derived from an EMBL/GenBank/DDBJ whole genome shotgun (WGS) entry which is preliminary data.</text>
</comment>
<evidence type="ECO:0000256" key="4">
    <source>
        <dbReference type="ARBA" id="ARBA00023002"/>
    </source>
</evidence>
<dbReference type="GO" id="GO:0004733">
    <property type="term" value="F:pyridoxamine phosphate oxidase activity"/>
    <property type="evidence" value="ECO:0007669"/>
    <property type="project" value="UniProtKB-UniRule"/>
</dbReference>
<feature type="domain" description="Pyridoxine 5'-phosphate oxidase dimerisation C-terminal" evidence="9">
    <location>
        <begin position="321"/>
        <end position="365"/>
    </location>
</feature>
<feature type="region of interest" description="Disordered" evidence="7">
    <location>
        <begin position="1"/>
        <end position="157"/>
    </location>
</feature>
<feature type="binding site" evidence="6">
    <location>
        <begin position="340"/>
        <end position="342"/>
    </location>
    <ligand>
        <name>substrate</name>
    </ligand>
</feature>
<reference evidence="10 11" key="1">
    <citation type="journal article" date="2015" name="J. Microbiol.">
        <title>Sphingosinicella ginsenosidimutans sp. nov., with ginsenoside converting activity.</title>
        <authorList>
            <person name="Kim J.K."/>
            <person name="Kang M.S."/>
            <person name="Park S.C."/>
            <person name="Kim K.M."/>
            <person name="Choi K."/>
            <person name="Yoon M.H."/>
            <person name="Im W.T."/>
        </authorList>
    </citation>
    <scope>NUCLEOTIDE SEQUENCE [LARGE SCALE GENOMIC DNA]</scope>
    <source>
        <strain evidence="10 11">BS-11</strain>
    </source>
</reference>
<dbReference type="GO" id="GO:0008615">
    <property type="term" value="P:pyridoxine biosynthetic process"/>
    <property type="evidence" value="ECO:0007669"/>
    <property type="project" value="UniProtKB-UniRule"/>
</dbReference>
<dbReference type="NCBIfam" id="NF004231">
    <property type="entry name" value="PRK05679.1"/>
    <property type="match status" value="1"/>
</dbReference>
<dbReference type="Gene3D" id="2.30.110.10">
    <property type="entry name" value="Electron Transport, Fmn-binding Protein, Chain A"/>
    <property type="match status" value="1"/>
</dbReference>
<dbReference type="HAMAP" id="MF_01629">
    <property type="entry name" value="PdxH"/>
    <property type="match status" value="1"/>
</dbReference>
<feature type="binding site" evidence="6">
    <location>
        <position position="231"/>
    </location>
    <ligand>
        <name>FMN</name>
        <dbReference type="ChEBI" id="CHEBI:58210"/>
    </ligand>
</feature>
<dbReference type="InterPro" id="IPR012349">
    <property type="entry name" value="Split_barrel_FMN-bd"/>
</dbReference>
<comment type="similarity">
    <text evidence="1 6">Belongs to the pyridoxamine 5'-phosphate oxidase family.</text>
</comment>
<dbReference type="EMBL" id="VOQQ01000001">
    <property type="protein sequence ID" value="TXC63605.1"/>
    <property type="molecule type" value="Genomic_DNA"/>
</dbReference>